<dbReference type="SUPFAM" id="SSF48452">
    <property type="entry name" value="TPR-like"/>
    <property type="match status" value="1"/>
</dbReference>
<evidence type="ECO:0000259" key="1">
    <source>
        <dbReference type="SMART" id="SM01043"/>
    </source>
</evidence>
<dbReference type="PANTHER" id="PTHR35807">
    <property type="entry name" value="TRANSCRIPTIONAL REGULATOR REDD-RELATED"/>
    <property type="match status" value="1"/>
</dbReference>
<dbReference type="EMBL" id="CADCTW010000150">
    <property type="protein sequence ID" value="CAA9343476.1"/>
    <property type="molecule type" value="Genomic_DNA"/>
</dbReference>
<dbReference type="Pfam" id="PF03704">
    <property type="entry name" value="BTAD"/>
    <property type="match status" value="1"/>
</dbReference>
<feature type="domain" description="Bacterial transcriptional activator" evidence="1">
    <location>
        <begin position="92"/>
        <end position="229"/>
    </location>
</feature>
<accession>A0A6J4LVK5</accession>
<dbReference type="InterPro" id="IPR016032">
    <property type="entry name" value="Sig_transdc_resp-reg_C-effctor"/>
</dbReference>
<feature type="non-terminal residue" evidence="2">
    <location>
        <position position="230"/>
    </location>
</feature>
<dbReference type="InterPro" id="IPR005158">
    <property type="entry name" value="BTAD"/>
</dbReference>
<proteinExistence type="predicted"/>
<dbReference type="InterPro" id="IPR036388">
    <property type="entry name" value="WH-like_DNA-bd_sf"/>
</dbReference>
<dbReference type="SUPFAM" id="SSF46894">
    <property type="entry name" value="C-terminal effector domain of the bipartite response regulators"/>
    <property type="match status" value="1"/>
</dbReference>
<dbReference type="Gene3D" id="1.10.10.10">
    <property type="entry name" value="Winged helix-like DNA-binding domain superfamily/Winged helix DNA-binding domain"/>
    <property type="match status" value="1"/>
</dbReference>
<dbReference type="Gene3D" id="1.25.40.10">
    <property type="entry name" value="Tetratricopeptide repeat domain"/>
    <property type="match status" value="1"/>
</dbReference>
<organism evidence="2">
    <name type="scientific">uncultured Gemmatimonadota bacterium</name>
    <dbReference type="NCBI Taxonomy" id="203437"/>
    <lineage>
        <taxon>Bacteria</taxon>
        <taxon>Pseudomonadati</taxon>
        <taxon>Gemmatimonadota</taxon>
        <taxon>environmental samples</taxon>
    </lineage>
</organism>
<name>A0A6J4LVK5_9BACT</name>
<dbReference type="GO" id="GO:0006355">
    <property type="term" value="P:regulation of DNA-templated transcription"/>
    <property type="evidence" value="ECO:0007669"/>
    <property type="project" value="InterPro"/>
</dbReference>
<dbReference type="GO" id="GO:0003677">
    <property type="term" value="F:DNA binding"/>
    <property type="evidence" value="ECO:0007669"/>
    <property type="project" value="InterPro"/>
</dbReference>
<evidence type="ECO:0000313" key="2">
    <source>
        <dbReference type="EMBL" id="CAA9343476.1"/>
    </source>
</evidence>
<dbReference type="InterPro" id="IPR011990">
    <property type="entry name" value="TPR-like_helical_dom_sf"/>
</dbReference>
<sequence length="230" mass="24328">MPTFLLRTLGGLALLRHGAVVESAAAQRKALALLAVIAAAGDAGIGREKVMALLWPESDMERARGSLKQMIHGLRRQLGAPSAILGTAELRLDADLVEGDVERFRRALAAGALEEAVELYGGPFLDGVHLEGAPEFERWAEGERAELARSFREALERLARAAAAAGDGDAAVGWWRRLQADDRTDGAAALGLIQALEARGDRAAALQHARIHEVLRADELGAGPDPAVAA</sequence>
<protein>
    <recommendedName>
        <fullName evidence="1">Bacterial transcriptional activator domain-containing protein</fullName>
    </recommendedName>
</protein>
<reference evidence="2" key="1">
    <citation type="submission" date="2020-02" db="EMBL/GenBank/DDBJ databases">
        <authorList>
            <person name="Meier V. D."/>
        </authorList>
    </citation>
    <scope>NUCLEOTIDE SEQUENCE</scope>
    <source>
        <strain evidence="2">AVDCRST_MAG68</strain>
    </source>
</reference>
<dbReference type="SMART" id="SM01043">
    <property type="entry name" value="BTAD"/>
    <property type="match status" value="1"/>
</dbReference>
<gene>
    <name evidence="2" type="ORF">AVDCRST_MAG68-3177</name>
</gene>
<dbReference type="AlphaFoldDB" id="A0A6J4LVK5"/>
<dbReference type="InterPro" id="IPR051677">
    <property type="entry name" value="AfsR-DnrI-RedD_regulator"/>
</dbReference>